<feature type="transmembrane region" description="Helical" evidence="1">
    <location>
        <begin position="7"/>
        <end position="27"/>
    </location>
</feature>
<keyword evidence="1" id="KW-0472">Membrane</keyword>
<evidence type="ECO:0008006" key="4">
    <source>
        <dbReference type="Google" id="ProtNLM"/>
    </source>
</evidence>
<dbReference type="STRING" id="1742972.COMA1_20298"/>
<dbReference type="InterPro" id="IPR016410">
    <property type="entry name" value="Phage_imm"/>
</dbReference>
<dbReference type="EMBL" id="CZQA01000008">
    <property type="protein sequence ID" value="CUS35475.1"/>
    <property type="molecule type" value="Genomic_DNA"/>
</dbReference>
<gene>
    <name evidence="2" type="ORF">COMA1_20298</name>
</gene>
<name>A0A0S4LCW4_9BACT</name>
<evidence type="ECO:0000313" key="3">
    <source>
        <dbReference type="Proteomes" id="UP000199032"/>
    </source>
</evidence>
<keyword evidence="3" id="KW-1185">Reference proteome</keyword>
<sequence length="67" mass="7361">MDNDLPSSLYALGATFLYFLPTFLALARGHPNSFLLAIVNLSLGWTVIGWVGALYWSLTKQQRGGES</sequence>
<evidence type="ECO:0000313" key="2">
    <source>
        <dbReference type="EMBL" id="CUS35475.1"/>
    </source>
</evidence>
<feature type="transmembrane region" description="Helical" evidence="1">
    <location>
        <begin position="33"/>
        <end position="58"/>
    </location>
</feature>
<keyword evidence="1" id="KW-0812">Transmembrane</keyword>
<dbReference type="Proteomes" id="UP000199032">
    <property type="component" value="Unassembled WGS sequence"/>
</dbReference>
<reference evidence="2 3" key="1">
    <citation type="submission" date="2015-10" db="EMBL/GenBank/DDBJ databases">
        <authorList>
            <person name="Gilbert D.G."/>
        </authorList>
    </citation>
    <scope>NUCLEOTIDE SEQUENCE [LARGE SCALE GENOMIC DNA]</scope>
    <source>
        <strain evidence="2">COMA1</strain>
    </source>
</reference>
<organism evidence="2 3">
    <name type="scientific">Candidatus Nitrospira nitrosa</name>
    <dbReference type="NCBI Taxonomy" id="1742972"/>
    <lineage>
        <taxon>Bacteria</taxon>
        <taxon>Pseudomonadati</taxon>
        <taxon>Nitrospirota</taxon>
        <taxon>Nitrospiria</taxon>
        <taxon>Nitrospirales</taxon>
        <taxon>Nitrospiraceae</taxon>
        <taxon>Nitrospira</taxon>
    </lineage>
</organism>
<keyword evidence="1" id="KW-1133">Transmembrane helix</keyword>
<dbReference type="AlphaFoldDB" id="A0A0S4LCW4"/>
<proteinExistence type="predicted"/>
<dbReference type="Pfam" id="PF14373">
    <property type="entry name" value="Imm_superinfect"/>
    <property type="match status" value="1"/>
</dbReference>
<evidence type="ECO:0000256" key="1">
    <source>
        <dbReference type="SAM" id="Phobius"/>
    </source>
</evidence>
<protein>
    <recommendedName>
        <fullName evidence="4">Superinfection immunity protein</fullName>
    </recommendedName>
</protein>
<accession>A0A0S4LCW4</accession>
<dbReference type="OrthoDB" id="9814116at2"/>
<dbReference type="RefSeq" id="WP_090747829.1">
    <property type="nucleotide sequence ID" value="NZ_CZQA01000008.1"/>
</dbReference>